<name>A0A0J8JNW1_9ALTE</name>
<evidence type="ECO:0000256" key="7">
    <source>
        <dbReference type="SAM" id="SignalP"/>
    </source>
</evidence>
<evidence type="ECO:0000256" key="1">
    <source>
        <dbReference type="ARBA" id="ARBA00001913"/>
    </source>
</evidence>
<dbReference type="InterPro" id="IPR000917">
    <property type="entry name" value="Sulfatase_N"/>
</dbReference>
<feature type="signal peptide" evidence="7">
    <location>
        <begin position="1"/>
        <end position="19"/>
    </location>
</feature>
<dbReference type="Proteomes" id="UP000037600">
    <property type="component" value="Unassembled WGS sequence"/>
</dbReference>
<dbReference type="CDD" id="cd16030">
    <property type="entry name" value="iduronate-2-sulfatase"/>
    <property type="match status" value="1"/>
</dbReference>
<organism evidence="9 10">
    <name type="scientific">Catenovulum maritimum</name>
    <dbReference type="NCBI Taxonomy" id="1513271"/>
    <lineage>
        <taxon>Bacteria</taxon>
        <taxon>Pseudomonadati</taxon>
        <taxon>Pseudomonadota</taxon>
        <taxon>Gammaproteobacteria</taxon>
        <taxon>Alteromonadales</taxon>
        <taxon>Alteromonadaceae</taxon>
        <taxon>Catenovulum</taxon>
    </lineage>
</organism>
<dbReference type="SUPFAM" id="SSF53649">
    <property type="entry name" value="Alkaline phosphatase-like"/>
    <property type="match status" value="1"/>
</dbReference>
<sequence length="483" mass="54010">MATSIGVVASALFSAPSFAEADAKPLNVLMIAVDDLNNWVGAWGGPAITPNIDALANSGTRFQNGYSAVPACGPSRIATMTGLRPEVTGHFLNEQNLRDLPDGRDIVTLPQFFRKNGYEAVAAGKIFHHPRGLKDEPAPLSDPISWDYQAKTRTGTGGAEDYIGENGWAKWHGGKIAYDGYQIIPYIRKHGIWGPIKEKKEETGDFETAQFCADYLAKSHDKPFFLACGIFRPHSPQLAPQEFFDMYPIDDIKLPEVLENDMDDIPAIARANWSTGFAKLVKSDKEEWKRAIQAYLASTSFADAAIGKILDGLNNSPYKDNTVVVLWGDHGFQLGTKERWEKFTLWHQGSNTPYIIKVPGVKPSVTKTPVSLVDLYPTLVDITGFKAPKRLSGHSLLPLMKAPDQVWQYPAITSYQEGNNGIRWQEWNYIRYRDGAEELYNLKSDPNEYHNLANEAEHQALIQELRKWLPKVEVPQTEYRPMG</sequence>
<proteinExistence type="inferred from homology"/>
<evidence type="ECO:0000256" key="6">
    <source>
        <dbReference type="ARBA" id="ARBA00022837"/>
    </source>
</evidence>
<gene>
    <name evidence="9" type="ORF">XM47_04250</name>
</gene>
<evidence type="ECO:0000256" key="2">
    <source>
        <dbReference type="ARBA" id="ARBA00008779"/>
    </source>
</evidence>
<dbReference type="GO" id="GO:0005737">
    <property type="term" value="C:cytoplasm"/>
    <property type="evidence" value="ECO:0007669"/>
    <property type="project" value="TreeGrafter"/>
</dbReference>
<dbReference type="Pfam" id="PF00884">
    <property type="entry name" value="Sulfatase"/>
    <property type="match status" value="1"/>
</dbReference>
<dbReference type="PANTHER" id="PTHR45953">
    <property type="entry name" value="IDURONATE 2-SULFATASE"/>
    <property type="match status" value="1"/>
</dbReference>
<keyword evidence="10" id="KW-1185">Reference proteome</keyword>
<comment type="similarity">
    <text evidence="2">Belongs to the sulfatase family.</text>
</comment>
<dbReference type="GO" id="GO:0004423">
    <property type="term" value="F:iduronate-2-sulfatase activity"/>
    <property type="evidence" value="ECO:0007669"/>
    <property type="project" value="InterPro"/>
</dbReference>
<evidence type="ECO:0000256" key="4">
    <source>
        <dbReference type="ARBA" id="ARBA00022729"/>
    </source>
</evidence>
<keyword evidence="6" id="KW-0106">Calcium</keyword>
<comment type="caution">
    <text evidence="9">The sequence shown here is derived from an EMBL/GenBank/DDBJ whole genome shotgun (WGS) entry which is preliminary data.</text>
</comment>
<comment type="cofactor">
    <cofactor evidence="1">
        <name>Ca(2+)</name>
        <dbReference type="ChEBI" id="CHEBI:29108"/>
    </cofactor>
</comment>
<dbReference type="STRING" id="1513271.XM47_04250"/>
<evidence type="ECO:0000256" key="3">
    <source>
        <dbReference type="ARBA" id="ARBA00022723"/>
    </source>
</evidence>
<accession>A0A0J8JNW1</accession>
<dbReference type="PATRIC" id="fig|1513271.3.peg.880"/>
<protein>
    <recommendedName>
        <fullName evidence="8">Sulfatase N-terminal domain-containing protein</fullName>
    </recommendedName>
</protein>
<reference evidence="9 10" key="1">
    <citation type="submission" date="2015-04" db="EMBL/GenBank/DDBJ databases">
        <title>Draft Genome Sequence of the Novel Agar-Digesting Marine Bacterium Q1.</title>
        <authorList>
            <person name="Li Y."/>
            <person name="Li D."/>
            <person name="Chen G."/>
            <person name="Du Z."/>
        </authorList>
    </citation>
    <scope>NUCLEOTIDE SEQUENCE [LARGE SCALE GENOMIC DNA]</scope>
    <source>
        <strain evidence="9 10">Q1</strain>
    </source>
</reference>
<keyword evidence="5" id="KW-0378">Hydrolase</keyword>
<dbReference type="AlphaFoldDB" id="A0A0J8JNW1"/>
<dbReference type="InterPro" id="IPR035874">
    <property type="entry name" value="IDS"/>
</dbReference>
<dbReference type="GO" id="GO:0046872">
    <property type="term" value="F:metal ion binding"/>
    <property type="evidence" value="ECO:0007669"/>
    <property type="project" value="UniProtKB-KW"/>
</dbReference>
<evidence type="ECO:0000313" key="9">
    <source>
        <dbReference type="EMBL" id="KMT66321.1"/>
    </source>
</evidence>
<feature type="chain" id="PRO_5005301355" description="Sulfatase N-terminal domain-containing protein" evidence="7">
    <location>
        <begin position="20"/>
        <end position="483"/>
    </location>
</feature>
<dbReference type="PANTHER" id="PTHR45953:SF1">
    <property type="entry name" value="IDURONATE 2-SULFATASE"/>
    <property type="match status" value="1"/>
</dbReference>
<feature type="domain" description="Sulfatase N-terminal" evidence="8">
    <location>
        <begin position="27"/>
        <end position="384"/>
    </location>
</feature>
<evidence type="ECO:0000259" key="8">
    <source>
        <dbReference type="Pfam" id="PF00884"/>
    </source>
</evidence>
<evidence type="ECO:0000256" key="5">
    <source>
        <dbReference type="ARBA" id="ARBA00022801"/>
    </source>
</evidence>
<dbReference type="InterPro" id="IPR017850">
    <property type="entry name" value="Alkaline_phosphatase_core_sf"/>
</dbReference>
<evidence type="ECO:0000313" key="10">
    <source>
        <dbReference type="Proteomes" id="UP000037600"/>
    </source>
</evidence>
<keyword evidence="3" id="KW-0479">Metal-binding</keyword>
<dbReference type="EMBL" id="LAZL01000005">
    <property type="protein sequence ID" value="KMT66321.1"/>
    <property type="molecule type" value="Genomic_DNA"/>
</dbReference>
<dbReference type="Gene3D" id="3.40.720.10">
    <property type="entry name" value="Alkaline Phosphatase, subunit A"/>
    <property type="match status" value="1"/>
</dbReference>
<keyword evidence="4 7" id="KW-0732">Signal</keyword>